<organism evidence="1 2">
    <name type="scientific">Rhinopithecimicrobium faecis</name>
    <dbReference type="NCBI Taxonomy" id="2820698"/>
    <lineage>
        <taxon>Bacteria</taxon>
        <taxon>Pseudomonadati</taxon>
        <taxon>Bacteroidota</taxon>
        <taxon>Sphingobacteriia</taxon>
        <taxon>Sphingobacteriales</taxon>
        <taxon>Sphingobacteriaceae</taxon>
        <taxon>Rhinopithecimicrobium</taxon>
    </lineage>
</organism>
<reference evidence="1" key="1">
    <citation type="submission" date="2021-03" db="EMBL/GenBank/DDBJ databases">
        <authorList>
            <person name="Lu T."/>
            <person name="Wang Q."/>
            <person name="Han X."/>
        </authorList>
    </citation>
    <scope>NUCLEOTIDE SEQUENCE</scope>
    <source>
        <strain evidence="1">WQ 2009</strain>
    </source>
</reference>
<protein>
    <submittedName>
        <fullName evidence="1">Transposase</fullName>
    </submittedName>
</protein>
<sequence>MKRSKFTEHQIVNILKEYEAGKSTSDIVREQYPSYEVHIF</sequence>
<comment type="caution">
    <text evidence="1">The sequence shown here is derived from an EMBL/GenBank/DDBJ whole genome shotgun (WGS) entry which is preliminary data.</text>
</comment>
<dbReference type="AlphaFoldDB" id="A0A8T4HE05"/>
<dbReference type="GO" id="GO:0003677">
    <property type="term" value="F:DNA binding"/>
    <property type="evidence" value="ECO:0007669"/>
    <property type="project" value="InterPro"/>
</dbReference>
<dbReference type="RefSeq" id="WP_353548058.1">
    <property type="nucleotide sequence ID" value="NZ_JAGKSB010000023.1"/>
</dbReference>
<dbReference type="GO" id="GO:0004803">
    <property type="term" value="F:transposase activity"/>
    <property type="evidence" value="ECO:0007669"/>
    <property type="project" value="InterPro"/>
</dbReference>
<dbReference type="GO" id="GO:0006313">
    <property type="term" value="P:DNA transposition"/>
    <property type="evidence" value="ECO:0007669"/>
    <property type="project" value="InterPro"/>
</dbReference>
<keyword evidence="2" id="KW-1185">Reference proteome</keyword>
<gene>
    <name evidence="1" type="ORF">J5U18_13470</name>
</gene>
<dbReference type="EMBL" id="JAGKSB010000023">
    <property type="protein sequence ID" value="MBP3944545.1"/>
    <property type="molecule type" value="Genomic_DNA"/>
</dbReference>
<evidence type="ECO:0000313" key="1">
    <source>
        <dbReference type="EMBL" id="MBP3944545.1"/>
    </source>
</evidence>
<evidence type="ECO:0000313" key="2">
    <source>
        <dbReference type="Proteomes" id="UP000679691"/>
    </source>
</evidence>
<proteinExistence type="predicted"/>
<dbReference type="Proteomes" id="UP000679691">
    <property type="component" value="Unassembled WGS sequence"/>
</dbReference>
<accession>A0A8T4HE05</accession>
<name>A0A8T4HE05_9SPHI</name>